<name>A0A3S3UQ14_9RHOB</name>
<dbReference type="Pfam" id="PF12760">
    <property type="entry name" value="Zn_ribbon_IS1595"/>
    <property type="match status" value="1"/>
</dbReference>
<reference evidence="2 3" key="1">
    <citation type="journal article" date="2015" name="Int. J. Syst. Evol. Microbiol.">
        <title>Gemmobacter intermedius sp. nov., isolated from a white stork (Ciconia ciconia).</title>
        <authorList>
            <person name="Kampfer P."/>
            <person name="Jerzak L."/>
            <person name="Wilharm G."/>
            <person name="Golke J."/>
            <person name="Busse H.J."/>
            <person name="Glaeser S.P."/>
        </authorList>
    </citation>
    <scope>NUCLEOTIDE SEQUENCE [LARGE SCALE GENOMIC DNA]</scope>
    <source>
        <strain evidence="2 3">119/4</strain>
    </source>
</reference>
<gene>
    <name evidence="2" type="ORF">EP867_15935</name>
</gene>
<evidence type="ECO:0000259" key="1">
    <source>
        <dbReference type="Pfam" id="PF12760"/>
    </source>
</evidence>
<evidence type="ECO:0000313" key="3">
    <source>
        <dbReference type="Proteomes" id="UP000287168"/>
    </source>
</evidence>
<dbReference type="InterPro" id="IPR024442">
    <property type="entry name" value="Transposase_Zn_ribbon"/>
</dbReference>
<dbReference type="OrthoDB" id="271821at2"/>
<proteinExistence type="predicted"/>
<organism evidence="2 3">
    <name type="scientific">Falsigemmobacter intermedius</name>
    <dbReference type="NCBI Taxonomy" id="1553448"/>
    <lineage>
        <taxon>Bacteria</taxon>
        <taxon>Pseudomonadati</taxon>
        <taxon>Pseudomonadota</taxon>
        <taxon>Alphaproteobacteria</taxon>
        <taxon>Rhodobacterales</taxon>
        <taxon>Paracoccaceae</taxon>
        <taxon>Falsigemmobacter</taxon>
    </lineage>
</organism>
<dbReference type="AlphaFoldDB" id="A0A3S3UQ14"/>
<dbReference type="Proteomes" id="UP000287168">
    <property type="component" value="Unassembled WGS sequence"/>
</dbReference>
<keyword evidence="3" id="KW-1185">Reference proteome</keyword>
<evidence type="ECO:0000313" key="2">
    <source>
        <dbReference type="EMBL" id="RWY38498.1"/>
    </source>
</evidence>
<dbReference type="EMBL" id="SBLC01000034">
    <property type="protein sequence ID" value="RWY38498.1"/>
    <property type="molecule type" value="Genomic_DNA"/>
</dbReference>
<feature type="domain" description="Transposase zinc-ribbon" evidence="1">
    <location>
        <begin position="48"/>
        <end position="93"/>
    </location>
</feature>
<accession>A0A3S3UQ14</accession>
<protein>
    <submittedName>
        <fullName evidence="2">IS1595 family transposase</fullName>
    </submittedName>
</protein>
<comment type="caution">
    <text evidence="2">The sequence shown here is derived from an EMBL/GenBank/DDBJ whole genome shotgun (WGS) entry which is preliminary data.</text>
</comment>
<sequence length="177" mass="20423">MQAMRGELKLILEDGAKVDRLPDGMPFHQTCTAYWNQLPFYGVSRFFPSEQSCIDRVRDVRWPAGPCCLRCGSAVLTWVASRCLFQCADCRHQFSVKTDTVLHRSRLPLRTWFLATEIVIESYRFISSRDYVTAKHLGRTFGISYETAWRLRQTVLNDLKRRDSLLAAVVCTGPHPY</sequence>